<dbReference type="EnsemblMetazoa" id="GPAI043876-RA">
    <property type="protein sequence ID" value="GPAI043876-PA"/>
    <property type="gene ID" value="GPAI043876"/>
</dbReference>
<keyword evidence="5 6" id="KW-0009">Actin-binding</keyword>
<dbReference type="PANTHER" id="PTHR13140">
    <property type="entry name" value="MYOSIN"/>
    <property type="match status" value="1"/>
</dbReference>
<evidence type="ECO:0000256" key="6">
    <source>
        <dbReference type="PROSITE-ProRule" id="PRU00782"/>
    </source>
</evidence>
<dbReference type="SUPFAM" id="SSF52540">
    <property type="entry name" value="P-loop containing nucleoside triphosphate hydrolases"/>
    <property type="match status" value="1"/>
</dbReference>
<keyword evidence="1" id="KW-0547">Nucleotide-binding</keyword>
<keyword evidence="9" id="KW-1185">Reference proteome</keyword>
<reference evidence="8" key="2">
    <citation type="submission" date="2020-05" db="UniProtKB">
        <authorList>
            <consortium name="EnsemblMetazoa"/>
        </authorList>
    </citation>
    <scope>IDENTIFICATION</scope>
    <source>
        <strain evidence="8">IAEA</strain>
    </source>
</reference>
<comment type="similarity">
    <text evidence="6">Belongs to the TRAFAC class myosin-kinesin ATPase superfamily. Myosin family.</text>
</comment>
<keyword evidence="4" id="KW-0505">Motor protein</keyword>
<evidence type="ECO:0000256" key="3">
    <source>
        <dbReference type="ARBA" id="ARBA00023123"/>
    </source>
</evidence>
<evidence type="ECO:0000256" key="1">
    <source>
        <dbReference type="ARBA" id="ARBA00022741"/>
    </source>
</evidence>
<dbReference type="Proteomes" id="UP000092445">
    <property type="component" value="Unassembled WGS sequence"/>
</dbReference>
<dbReference type="GO" id="GO:0016020">
    <property type="term" value="C:membrane"/>
    <property type="evidence" value="ECO:0007669"/>
    <property type="project" value="TreeGrafter"/>
</dbReference>
<dbReference type="GO" id="GO:0005737">
    <property type="term" value="C:cytoplasm"/>
    <property type="evidence" value="ECO:0007669"/>
    <property type="project" value="TreeGrafter"/>
</dbReference>
<reference evidence="9" key="1">
    <citation type="submission" date="2014-03" db="EMBL/GenBank/DDBJ databases">
        <authorList>
            <person name="Aksoy S."/>
            <person name="Warren W."/>
            <person name="Wilson R.K."/>
        </authorList>
    </citation>
    <scope>NUCLEOTIDE SEQUENCE [LARGE SCALE GENOMIC DNA]</scope>
    <source>
        <strain evidence="9">IAEA</strain>
    </source>
</reference>
<evidence type="ECO:0000259" key="7">
    <source>
        <dbReference type="PROSITE" id="PS51456"/>
    </source>
</evidence>
<dbReference type="SMART" id="SM00242">
    <property type="entry name" value="MYSc"/>
    <property type="match status" value="1"/>
</dbReference>
<name>A0A1B0AF96_GLOPL</name>
<protein>
    <recommendedName>
        <fullName evidence="7">Myosin motor domain-containing protein</fullName>
    </recommendedName>
</protein>
<sequence>MALETIRFYNGMTPAVLKAALNKKEVNGPKAQNGESTIDIIVNQRRVQPPVYILYLTFMPLSKSTSTSYIHPVSYSHAFNIARVIFASVMLTGVDYFLSRCNILHLGNIKFANKYKKDKKELDLEGCDIYGLNNDRKQSFFIDVLDIYGFETFEMNSFEQVCINYEKLQQQFNQHDFKLEQEEYLKEGIDWTMIDFYDNQPCIDLSESKLGVLDLLDEEYRVSH</sequence>
<dbReference type="InterPro" id="IPR001609">
    <property type="entry name" value="Myosin_head_motor_dom-like"/>
</dbReference>
<evidence type="ECO:0000256" key="4">
    <source>
        <dbReference type="ARBA" id="ARBA00023175"/>
    </source>
</evidence>
<dbReference type="VEuPathDB" id="VectorBase:GPAI043876"/>
<dbReference type="GO" id="GO:0005524">
    <property type="term" value="F:ATP binding"/>
    <property type="evidence" value="ECO:0007669"/>
    <property type="project" value="UniProtKB-KW"/>
</dbReference>
<dbReference type="PANTHER" id="PTHR13140:SF706">
    <property type="entry name" value="DILUTE CLASS UNCONVENTIONAL MYOSIN, ISOFORM C"/>
    <property type="match status" value="1"/>
</dbReference>
<dbReference type="PROSITE" id="PS51456">
    <property type="entry name" value="MYOSIN_MOTOR"/>
    <property type="match status" value="1"/>
</dbReference>
<dbReference type="GO" id="GO:0016459">
    <property type="term" value="C:myosin complex"/>
    <property type="evidence" value="ECO:0007669"/>
    <property type="project" value="UniProtKB-KW"/>
</dbReference>
<accession>A0A1B0AF96</accession>
<dbReference type="PRINTS" id="PR00193">
    <property type="entry name" value="MYOSINHEAVY"/>
</dbReference>
<dbReference type="GO" id="GO:0051015">
    <property type="term" value="F:actin filament binding"/>
    <property type="evidence" value="ECO:0007669"/>
    <property type="project" value="TreeGrafter"/>
</dbReference>
<dbReference type="AlphaFoldDB" id="A0A1B0AF96"/>
<dbReference type="Gene3D" id="1.20.58.530">
    <property type="match status" value="1"/>
</dbReference>
<feature type="domain" description="Myosin motor" evidence="7">
    <location>
        <begin position="1"/>
        <end position="224"/>
    </location>
</feature>
<dbReference type="STRING" id="7398.A0A1B0AF96"/>
<evidence type="ECO:0000256" key="5">
    <source>
        <dbReference type="ARBA" id="ARBA00023203"/>
    </source>
</evidence>
<dbReference type="GO" id="GO:0000146">
    <property type="term" value="F:microfilament motor activity"/>
    <property type="evidence" value="ECO:0007669"/>
    <property type="project" value="TreeGrafter"/>
</dbReference>
<dbReference type="Gene3D" id="3.40.850.10">
    <property type="entry name" value="Kinesin motor domain"/>
    <property type="match status" value="1"/>
</dbReference>
<organism evidence="8 9">
    <name type="scientific">Glossina pallidipes</name>
    <name type="common">Tsetse fly</name>
    <dbReference type="NCBI Taxonomy" id="7398"/>
    <lineage>
        <taxon>Eukaryota</taxon>
        <taxon>Metazoa</taxon>
        <taxon>Ecdysozoa</taxon>
        <taxon>Arthropoda</taxon>
        <taxon>Hexapoda</taxon>
        <taxon>Insecta</taxon>
        <taxon>Pterygota</taxon>
        <taxon>Neoptera</taxon>
        <taxon>Endopterygota</taxon>
        <taxon>Diptera</taxon>
        <taxon>Brachycera</taxon>
        <taxon>Muscomorpha</taxon>
        <taxon>Hippoboscoidea</taxon>
        <taxon>Glossinidae</taxon>
        <taxon>Glossina</taxon>
    </lineage>
</organism>
<evidence type="ECO:0000256" key="2">
    <source>
        <dbReference type="ARBA" id="ARBA00022840"/>
    </source>
</evidence>
<dbReference type="InterPro" id="IPR027417">
    <property type="entry name" value="P-loop_NTPase"/>
</dbReference>
<comment type="caution">
    <text evidence="6">Lacks conserved residue(s) required for the propagation of feature annotation.</text>
</comment>
<proteinExistence type="inferred from homology"/>
<dbReference type="GO" id="GO:0007015">
    <property type="term" value="P:actin filament organization"/>
    <property type="evidence" value="ECO:0007669"/>
    <property type="project" value="TreeGrafter"/>
</dbReference>
<keyword evidence="2" id="KW-0067">ATP-binding</keyword>
<evidence type="ECO:0000313" key="8">
    <source>
        <dbReference type="EnsemblMetazoa" id="GPAI043876-PA"/>
    </source>
</evidence>
<evidence type="ECO:0000313" key="9">
    <source>
        <dbReference type="Proteomes" id="UP000092445"/>
    </source>
</evidence>
<dbReference type="Pfam" id="PF00063">
    <property type="entry name" value="Myosin_head"/>
    <property type="match status" value="1"/>
</dbReference>
<keyword evidence="3 6" id="KW-0518">Myosin</keyword>
<dbReference type="InterPro" id="IPR036961">
    <property type="entry name" value="Kinesin_motor_dom_sf"/>
</dbReference>